<dbReference type="GO" id="GO:0009014">
    <property type="term" value="F:succinyl-diaminopimelate desuccinylase activity"/>
    <property type="evidence" value="ECO:0007669"/>
    <property type="project" value="UniProtKB-UniRule"/>
</dbReference>
<dbReference type="InterPro" id="IPR010174">
    <property type="entry name" value="Succinyl-DAP_deSuclase_DapE"/>
</dbReference>
<accession>A0A7V8LNC4</accession>
<dbReference type="InterPro" id="IPR011650">
    <property type="entry name" value="Peptidase_M20_dimer"/>
</dbReference>
<comment type="cofactor">
    <cofactor evidence="2">
        <name>Zn(2+)</name>
        <dbReference type="ChEBI" id="CHEBI:29105"/>
    </cofactor>
</comment>
<feature type="domain" description="Peptidase M20 dimerisation" evidence="15">
    <location>
        <begin position="147"/>
        <end position="247"/>
    </location>
</feature>
<dbReference type="Pfam" id="PF01546">
    <property type="entry name" value="Peptidase_M20"/>
    <property type="match status" value="1"/>
</dbReference>
<comment type="subunit">
    <text evidence="4">Homodimer.</text>
</comment>
<dbReference type="PANTHER" id="PTHR43808:SF31">
    <property type="entry name" value="N-ACETYL-L-CITRULLINE DEACETYLASE"/>
    <property type="match status" value="1"/>
</dbReference>
<evidence type="ECO:0000256" key="2">
    <source>
        <dbReference type="ARBA" id="ARBA00001947"/>
    </source>
</evidence>
<evidence type="ECO:0000256" key="13">
    <source>
        <dbReference type="ARBA" id="ARBA00051301"/>
    </source>
</evidence>
<evidence type="ECO:0000313" key="16">
    <source>
        <dbReference type="EMBL" id="KPG08426.1"/>
    </source>
</evidence>
<organism evidence="16 18">
    <name type="scientific">Mycobacteroides immunogenum</name>
    <dbReference type="NCBI Taxonomy" id="83262"/>
    <lineage>
        <taxon>Bacteria</taxon>
        <taxon>Bacillati</taxon>
        <taxon>Actinomycetota</taxon>
        <taxon>Actinomycetes</taxon>
        <taxon>Mycobacteriales</taxon>
        <taxon>Mycobacteriaceae</taxon>
        <taxon>Mycobacteroides</taxon>
    </lineage>
</organism>
<dbReference type="Proteomes" id="UP000037962">
    <property type="component" value="Unassembled WGS sequence"/>
</dbReference>
<evidence type="ECO:0000256" key="10">
    <source>
        <dbReference type="ARBA" id="ARBA00022915"/>
    </source>
</evidence>
<protein>
    <recommendedName>
        <fullName evidence="5 14">Succinyl-diaminopimelate desuccinylase</fullName>
        <ecNumber evidence="5 14">3.5.1.18</ecNumber>
    </recommendedName>
</protein>
<gene>
    <name evidence="16" type="ORF">AN908_17815</name>
    <name evidence="17" type="ORF">AN912_18870</name>
</gene>
<dbReference type="GO" id="GO:0009089">
    <property type="term" value="P:lysine biosynthetic process via diaminopimelate"/>
    <property type="evidence" value="ECO:0007669"/>
    <property type="project" value="UniProtKB-UniRule"/>
</dbReference>
<dbReference type="Proteomes" id="UP000037843">
    <property type="component" value="Unassembled WGS sequence"/>
</dbReference>
<evidence type="ECO:0000256" key="12">
    <source>
        <dbReference type="ARBA" id="ARBA00023285"/>
    </source>
</evidence>
<keyword evidence="8" id="KW-0378">Hydrolase</keyword>
<evidence type="ECO:0000313" key="19">
    <source>
        <dbReference type="Proteomes" id="UP000037962"/>
    </source>
</evidence>
<keyword evidence="11" id="KW-0457">Lysine biosynthesis</keyword>
<dbReference type="EMBL" id="LJFS01000025">
    <property type="protein sequence ID" value="KPG30831.1"/>
    <property type="molecule type" value="Genomic_DNA"/>
</dbReference>
<keyword evidence="12" id="KW-0170">Cobalt</keyword>
<sequence>MESVSYNERALADAVEHALLRCEHLTVSRSGNTVVARTSAGRQRRVVIAGHLDTVPRNANLPARNDGEMLYGLGSCDMKGGVAVALRLAGSCADILSDLTFVFYECEEVESAANGLAKLANQQPELLRADLAILMEPSNARVEAGCQGVIDFDITLTGKRAHSARSWQGTNAVEAAAPVLAKLDSFRPRTPVVDGLTYREGLNAVAIHGGIARNVIPDECRISVNFRFAPDRTAQEAITFVHSYFDGHDVTIVDCAPAAAPGLTGTAKSFADAVGAPAQPKLGWTDVARFTQLGVPALNFGPGDPLLAHTQHEHVPIAQLHACEETLRQWLSA</sequence>
<keyword evidence="9" id="KW-0862">Zinc</keyword>
<keyword evidence="10" id="KW-0220">Diaminopimelate biosynthesis</keyword>
<comment type="pathway">
    <text evidence="3">Amino-acid biosynthesis; L-lysine biosynthesis via DAP pathway; LL-2,6-diaminopimelate from (S)-tetrahydrodipicolinate (succinylase route): step 3/3.</text>
</comment>
<dbReference type="EC" id="3.5.1.18" evidence="5 14"/>
<evidence type="ECO:0000256" key="9">
    <source>
        <dbReference type="ARBA" id="ARBA00022833"/>
    </source>
</evidence>
<evidence type="ECO:0000256" key="6">
    <source>
        <dbReference type="ARBA" id="ARBA00022605"/>
    </source>
</evidence>
<dbReference type="GO" id="GO:0019877">
    <property type="term" value="P:diaminopimelate biosynthetic process"/>
    <property type="evidence" value="ECO:0007669"/>
    <property type="project" value="UniProtKB-KW"/>
</dbReference>
<dbReference type="GO" id="GO:0046872">
    <property type="term" value="F:metal ion binding"/>
    <property type="evidence" value="ECO:0007669"/>
    <property type="project" value="UniProtKB-KW"/>
</dbReference>
<keyword evidence="19" id="KW-1185">Reference proteome</keyword>
<dbReference type="GO" id="GO:0008777">
    <property type="term" value="F:acetylornithine deacetylase activity"/>
    <property type="evidence" value="ECO:0007669"/>
    <property type="project" value="TreeGrafter"/>
</dbReference>
<comment type="catalytic activity">
    <reaction evidence="13">
        <text>N-succinyl-(2S,6S)-2,6-diaminopimelate + H2O = (2S,6S)-2,6-diaminopimelate + succinate</text>
        <dbReference type="Rhea" id="RHEA:22608"/>
        <dbReference type="ChEBI" id="CHEBI:15377"/>
        <dbReference type="ChEBI" id="CHEBI:30031"/>
        <dbReference type="ChEBI" id="CHEBI:57609"/>
        <dbReference type="ChEBI" id="CHEBI:58087"/>
        <dbReference type="EC" id="3.5.1.18"/>
    </reaction>
</comment>
<proteinExistence type="predicted"/>
<comment type="cofactor">
    <cofactor evidence="1">
        <name>Co(2+)</name>
        <dbReference type="ChEBI" id="CHEBI:48828"/>
    </cofactor>
</comment>
<dbReference type="EMBL" id="LJFO01000010">
    <property type="protein sequence ID" value="KPG08426.1"/>
    <property type="molecule type" value="Genomic_DNA"/>
</dbReference>
<evidence type="ECO:0000256" key="8">
    <source>
        <dbReference type="ARBA" id="ARBA00022801"/>
    </source>
</evidence>
<dbReference type="FunFam" id="3.30.70.360:FF:000011">
    <property type="entry name" value="Succinyl-diaminopimelate desuccinylase"/>
    <property type="match status" value="1"/>
</dbReference>
<evidence type="ECO:0000313" key="17">
    <source>
        <dbReference type="EMBL" id="KPG30831.1"/>
    </source>
</evidence>
<dbReference type="SUPFAM" id="SSF55031">
    <property type="entry name" value="Bacterial exopeptidase dimerisation domain"/>
    <property type="match status" value="1"/>
</dbReference>
<dbReference type="SUPFAM" id="SSF53187">
    <property type="entry name" value="Zn-dependent exopeptidases"/>
    <property type="match status" value="1"/>
</dbReference>
<evidence type="ECO:0000256" key="14">
    <source>
        <dbReference type="NCBIfam" id="TIGR01900"/>
    </source>
</evidence>
<dbReference type="AlphaFoldDB" id="A0A7V8LNC4"/>
<name>A0A7V8LNC4_9MYCO</name>
<evidence type="ECO:0000256" key="4">
    <source>
        <dbReference type="ARBA" id="ARBA00011738"/>
    </source>
</evidence>
<reference evidence="18 19" key="1">
    <citation type="submission" date="2015-09" db="EMBL/GenBank/DDBJ databases">
        <title>Genome Sequences of Mycobacterium immunogenum Isolates, Recuperated from a Chloraminated Drinking Water Distribution System Simulator Subjected to Episodes of Nitrification.</title>
        <authorList>
            <person name="Gomez-Alvarez V."/>
            <person name="Revetta R.P."/>
        </authorList>
    </citation>
    <scope>NUCLEOTIDE SEQUENCE [LARGE SCALE GENOMIC DNA]</scope>
    <source>
        <strain evidence="16 18">H008</strain>
        <strain evidence="17 19">H076</strain>
    </source>
</reference>
<evidence type="ECO:0000256" key="11">
    <source>
        <dbReference type="ARBA" id="ARBA00023154"/>
    </source>
</evidence>
<dbReference type="GO" id="GO:0006526">
    <property type="term" value="P:L-arginine biosynthetic process"/>
    <property type="evidence" value="ECO:0007669"/>
    <property type="project" value="TreeGrafter"/>
</dbReference>
<evidence type="ECO:0000256" key="1">
    <source>
        <dbReference type="ARBA" id="ARBA00001941"/>
    </source>
</evidence>
<dbReference type="KEGG" id="miz:BAB75_21545"/>
<evidence type="ECO:0000259" key="15">
    <source>
        <dbReference type="Pfam" id="PF07687"/>
    </source>
</evidence>
<dbReference type="Gene3D" id="3.30.70.360">
    <property type="match status" value="1"/>
</dbReference>
<evidence type="ECO:0000256" key="3">
    <source>
        <dbReference type="ARBA" id="ARBA00005130"/>
    </source>
</evidence>
<evidence type="ECO:0000256" key="5">
    <source>
        <dbReference type="ARBA" id="ARBA00011921"/>
    </source>
</evidence>
<dbReference type="InterPro" id="IPR036264">
    <property type="entry name" value="Bact_exopeptidase_dim_dom"/>
</dbReference>
<dbReference type="Gene3D" id="3.40.630.10">
    <property type="entry name" value="Zn peptidases"/>
    <property type="match status" value="1"/>
</dbReference>
<dbReference type="NCBIfam" id="TIGR01900">
    <property type="entry name" value="dapE-gram_pos"/>
    <property type="match status" value="1"/>
</dbReference>
<keyword evidence="6" id="KW-0028">Amino-acid biosynthesis</keyword>
<keyword evidence="7" id="KW-0479">Metal-binding</keyword>
<dbReference type="InterPro" id="IPR050072">
    <property type="entry name" value="Peptidase_M20A"/>
</dbReference>
<dbReference type="InterPro" id="IPR002933">
    <property type="entry name" value="Peptidase_M20"/>
</dbReference>
<dbReference type="PANTHER" id="PTHR43808">
    <property type="entry name" value="ACETYLORNITHINE DEACETYLASE"/>
    <property type="match status" value="1"/>
</dbReference>
<evidence type="ECO:0000313" key="18">
    <source>
        <dbReference type="Proteomes" id="UP000037843"/>
    </source>
</evidence>
<comment type="caution">
    <text evidence="16">The sequence shown here is derived from an EMBL/GenBank/DDBJ whole genome shotgun (WGS) entry which is preliminary data.</text>
</comment>
<dbReference type="Pfam" id="PF07687">
    <property type="entry name" value="M20_dimer"/>
    <property type="match status" value="1"/>
</dbReference>
<evidence type="ECO:0000256" key="7">
    <source>
        <dbReference type="ARBA" id="ARBA00022723"/>
    </source>
</evidence>